<dbReference type="GO" id="GO:0046168">
    <property type="term" value="P:glycerol-3-phosphate catabolic process"/>
    <property type="evidence" value="ECO:0007669"/>
    <property type="project" value="TreeGrafter"/>
</dbReference>
<comment type="caution">
    <text evidence="7">The sequence shown here is derived from an EMBL/GenBank/DDBJ whole genome shotgun (WGS) entry which is preliminary data.</text>
</comment>
<dbReference type="CDD" id="cd19946">
    <property type="entry name" value="GlpA-like_Fer2_BFD-like"/>
    <property type="match status" value="1"/>
</dbReference>
<dbReference type="SUPFAM" id="SSF54373">
    <property type="entry name" value="FAD-linked reductases, C-terminal domain"/>
    <property type="match status" value="1"/>
</dbReference>
<dbReference type="STRING" id="476652.DEAC_c09270"/>
<dbReference type="PANTHER" id="PTHR11985:SF35">
    <property type="entry name" value="ANAEROBIC GLYCEROL-3-PHOSPHATE DEHYDROGENASE SUBUNIT A"/>
    <property type="match status" value="1"/>
</dbReference>
<dbReference type="GO" id="GO:0004368">
    <property type="term" value="F:glycerol-3-phosphate dehydrogenase (quinone) activity"/>
    <property type="evidence" value="ECO:0007669"/>
    <property type="project" value="UniProtKB-EC"/>
</dbReference>
<dbReference type="GO" id="GO:0005886">
    <property type="term" value="C:plasma membrane"/>
    <property type="evidence" value="ECO:0007669"/>
    <property type="project" value="UniProtKB-SubCell"/>
</dbReference>
<keyword evidence="5 7" id="KW-0560">Oxidoreductase</keyword>
<dbReference type="NCBIfam" id="NF008313">
    <property type="entry name" value="PRK11101.1"/>
    <property type="match status" value="1"/>
</dbReference>
<evidence type="ECO:0000256" key="1">
    <source>
        <dbReference type="ARBA" id="ARBA00001974"/>
    </source>
</evidence>
<dbReference type="UniPathway" id="UPA00618">
    <property type="reaction ID" value="UER00673"/>
</dbReference>
<dbReference type="Proteomes" id="UP000036356">
    <property type="component" value="Unassembled WGS sequence"/>
</dbReference>
<dbReference type="SUPFAM" id="SSF51905">
    <property type="entry name" value="FAD/NAD(P)-binding domain"/>
    <property type="match status" value="1"/>
</dbReference>
<keyword evidence="8" id="KW-1185">Reference proteome</keyword>
<dbReference type="NCBIfam" id="TIGR03377">
    <property type="entry name" value="glycerol3P_GlpA"/>
    <property type="match status" value="1"/>
</dbReference>
<dbReference type="InterPro" id="IPR000447">
    <property type="entry name" value="G3P_DH_FAD-dep"/>
</dbReference>
<dbReference type="RefSeq" id="WP_047808846.1">
    <property type="nucleotide sequence ID" value="NZ_LDZY01000003.1"/>
</dbReference>
<evidence type="ECO:0000256" key="3">
    <source>
        <dbReference type="ARBA" id="ARBA00022630"/>
    </source>
</evidence>
<name>A0A0J1FVJ6_9FIRM</name>
<evidence type="ECO:0000313" key="8">
    <source>
        <dbReference type="Proteomes" id="UP000036356"/>
    </source>
</evidence>
<dbReference type="Gene3D" id="3.50.50.60">
    <property type="entry name" value="FAD/NAD(P)-binding domain"/>
    <property type="match status" value="1"/>
</dbReference>
<dbReference type="Pfam" id="PF01266">
    <property type="entry name" value="DAO"/>
    <property type="match status" value="1"/>
</dbReference>
<proteinExistence type="inferred from homology"/>
<organism evidence="7 8">
    <name type="scientific">Desulfosporosinus acididurans</name>
    <dbReference type="NCBI Taxonomy" id="476652"/>
    <lineage>
        <taxon>Bacteria</taxon>
        <taxon>Bacillati</taxon>
        <taxon>Bacillota</taxon>
        <taxon>Clostridia</taxon>
        <taxon>Eubacteriales</taxon>
        <taxon>Desulfitobacteriaceae</taxon>
        <taxon>Desulfosporosinus</taxon>
    </lineage>
</organism>
<evidence type="ECO:0000256" key="4">
    <source>
        <dbReference type="ARBA" id="ARBA00022827"/>
    </source>
</evidence>
<dbReference type="Gene3D" id="1.10.10.1100">
    <property type="entry name" value="BFD-like [2Fe-2S]-binding domain"/>
    <property type="match status" value="1"/>
</dbReference>
<comment type="cofactor">
    <cofactor evidence="1">
        <name>FAD</name>
        <dbReference type="ChEBI" id="CHEBI:57692"/>
    </cofactor>
</comment>
<dbReference type="PROSITE" id="PS00978">
    <property type="entry name" value="FAD_G3PDH_2"/>
    <property type="match status" value="1"/>
</dbReference>
<dbReference type="AlphaFoldDB" id="A0A0J1FVJ6"/>
<evidence type="ECO:0000256" key="5">
    <source>
        <dbReference type="ARBA" id="ARBA00023002"/>
    </source>
</evidence>
<evidence type="ECO:0000313" key="7">
    <source>
        <dbReference type="EMBL" id="KLU66993.1"/>
    </source>
</evidence>
<dbReference type="GO" id="GO:0050660">
    <property type="term" value="F:flavin adenine dinucleotide binding"/>
    <property type="evidence" value="ECO:0007669"/>
    <property type="project" value="InterPro"/>
</dbReference>
<keyword evidence="4" id="KW-0274">FAD</keyword>
<evidence type="ECO:0000256" key="2">
    <source>
        <dbReference type="ARBA" id="ARBA00007330"/>
    </source>
</evidence>
<accession>A0A0J1FVJ6</accession>
<dbReference type="InterPro" id="IPR017752">
    <property type="entry name" value="G3P_DH_GlpA_su"/>
</dbReference>
<dbReference type="EMBL" id="LDZY01000003">
    <property type="protein sequence ID" value="KLU66993.1"/>
    <property type="molecule type" value="Genomic_DNA"/>
</dbReference>
<gene>
    <name evidence="7" type="primary">glpA_1</name>
    <name evidence="7" type="ORF">DEAC_c09270</name>
</gene>
<dbReference type="GO" id="GO:0009331">
    <property type="term" value="C:glycerol-3-phosphate dehydrogenase (FAD) complex"/>
    <property type="evidence" value="ECO:0007669"/>
    <property type="project" value="InterPro"/>
</dbReference>
<protein>
    <submittedName>
        <fullName evidence="7">Anaerobic glycerol-3-phosphate dehydrogenase subunit A</fullName>
        <ecNumber evidence="7">1.1.5.3</ecNumber>
    </submittedName>
</protein>
<feature type="domain" description="FAD dependent oxidoreductase" evidence="6">
    <location>
        <begin position="6"/>
        <end position="354"/>
    </location>
</feature>
<comment type="similarity">
    <text evidence="2">Belongs to the FAD-dependent glycerol-3-phosphate dehydrogenase family.</text>
</comment>
<dbReference type="InterPro" id="IPR041854">
    <property type="entry name" value="BFD-like_2Fe2S-bd_dom_sf"/>
</dbReference>
<dbReference type="PATRIC" id="fig|476652.3.peg.953"/>
<dbReference type="PANTHER" id="PTHR11985">
    <property type="entry name" value="GLYCEROL-3-PHOSPHATE DEHYDROGENASE"/>
    <property type="match status" value="1"/>
</dbReference>
<dbReference type="InterPro" id="IPR006076">
    <property type="entry name" value="FAD-dep_OxRdtase"/>
</dbReference>
<dbReference type="EC" id="1.1.5.3" evidence="7"/>
<dbReference type="InterPro" id="IPR036188">
    <property type="entry name" value="FAD/NAD-bd_sf"/>
</dbReference>
<sequence>MIDYEVVIVGGGATGVGILRDLSMRGITALLLEQGDLAHGTSSRFHGLLHSGARYAVKDPISASECIEENLILKKIAAPCISNTGGWFVQTVEDDSSFVEQWIKGCAQAQIPIHEVPLSEAYEKEPLLSKEIVRVFEVPDAAVDGFKLVWANAKSAKRYGGHYKTYHQVESFQFEDRRVTGVIARNLLNGEMLTISCKIVVNAAGAWASKIAAFAGVSLEVICDKGTLLAFNQRLFQRVINRLHTPGDGDIFVPHETITILGTTSEIVDSPRENSPLKEEARKLLAIGEEVLPELEKYRVIRAFAGVRPLHREDSDVPGAAEEGREVSRTFALLDHELRDGVRGIVSIVGGKFTTYRLMAEKVTDWVSDKLGNATPCRTAEECLSEVPNTVHEKARRLLPCAAAEKMIDRLGEDADSVLAEIERNPGKGKMLCECEMVSVAEVEKIASDQDTHHLADIRRKTRLGMGTCQGAFCTYRALPLLWKDKGKYDPIEKELTLFINQRWKGIHPVLWGQQLRETELTRAIYASILQLNDNRGE</sequence>
<dbReference type="Gene3D" id="3.30.9.10">
    <property type="entry name" value="D-Amino Acid Oxidase, subunit A, domain 2"/>
    <property type="match status" value="1"/>
</dbReference>
<dbReference type="GO" id="GO:0010181">
    <property type="term" value="F:FMN binding"/>
    <property type="evidence" value="ECO:0007669"/>
    <property type="project" value="InterPro"/>
</dbReference>
<keyword evidence="3" id="KW-0285">Flavoprotein</keyword>
<dbReference type="GO" id="GO:0019563">
    <property type="term" value="P:glycerol catabolic process"/>
    <property type="evidence" value="ECO:0007669"/>
    <property type="project" value="UniProtKB-UniPathway"/>
</dbReference>
<evidence type="ECO:0000259" key="6">
    <source>
        <dbReference type="Pfam" id="PF01266"/>
    </source>
</evidence>
<reference evidence="7 8" key="1">
    <citation type="submission" date="2015-06" db="EMBL/GenBank/DDBJ databases">
        <title>Draft genome of the moderately acidophilic sulfate reducer Candidatus Desulfosporosinus acididurans strain M1.</title>
        <authorList>
            <person name="Poehlein A."/>
            <person name="Petzsch P."/>
            <person name="Johnson B.D."/>
            <person name="Schloemann M."/>
            <person name="Daniel R."/>
            <person name="Muehling M."/>
        </authorList>
    </citation>
    <scope>NUCLEOTIDE SEQUENCE [LARGE SCALE GENOMIC DNA]</scope>
    <source>
        <strain evidence="7 8">M1</strain>
    </source>
</reference>
<dbReference type="PRINTS" id="PR01001">
    <property type="entry name" value="FADG3PDH"/>
</dbReference>